<dbReference type="RefSeq" id="XP_065458619.1">
    <property type="nucleotide sequence ID" value="XM_065602547.1"/>
</dbReference>
<keyword evidence="13" id="KW-1185">Reference proteome</keyword>
<keyword evidence="7 11" id="KW-0378">Hydrolase</keyword>
<sequence>MAYKSFQLPDQRTAARMRFSILSINAAIASLASATAVDLTKRDTPLEVKLTATGNSKVNVAVTNTGATEYNLFYKGSFLDAETPVDKLSVSGTAAKAEFKGALLRMKTTDLSEDAFLAIAPGQTIESEVEIAELYDVEASDTYTVQAAGLLRYAEAGSTVLTDDTLAYSSNTVDLEIDGEAAQRVAYAIASPESLEKRTVLSTSTCSSTQLSQLRSALSSCQSLANAAATAATSGSASKFQEYFKTTSTSVRSTVAARLRAVASDCGSTISGRTTSYCTDVYGYCSSNVLAYTLPAYNYIAYCGIFYSGLPALSGTCHGQDRATTVLHEETHAPGVYSPGTDDLGYGYANAQRLTSAQAVLNADTYALYANAIYLGC</sequence>
<evidence type="ECO:0000256" key="10">
    <source>
        <dbReference type="ARBA" id="ARBA00023145"/>
    </source>
</evidence>
<evidence type="ECO:0000313" key="12">
    <source>
        <dbReference type="EMBL" id="WPA99715.1"/>
    </source>
</evidence>
<dbReference type="EMBL" id="CP134186">
    <property type="protein sequence ID" value="WPA99715.1"/>
    <property type="molecule type" value="Genomic_DNA"/>
</dbReference>
<keyword evidence="5 11" id="KW-0479">Metal-binding</keyword>
<dbReference type="EC" id="3.4.24.39" evidence="11"/>
<dbReference type="Pfam" id="PF02102">
    <property type="entry name" value="Peptidase_M35"/>
    <property type="match status" value="1"/>
</dbReference>
<comment type="cofactor">
    <cofactor evidence="11">
        <name>Zn(2+)</name>
        <dbReference type="ChEBI" id="CHEBI:29105"/>
    </cofactor>
    <text evidence="11">Binds 1 zinc ion per subunit.</text>
</comment>
<keyword evidence="3 11" id="KW-0645">Protease</keyword>
<evidence type="ECO:0000256" key="6">
    <source>
        <dbReference type="ARBA" id="ARBA00022729"/>
    </source>
</evidence>
<dbReference type="PRINTS" id="PR00768">
    <property type="entry name" value="DEUTEROLYSIN"/>
</dbReference>
<evidence type="ECO:0000256" key="9">
    <source>
        <dbReference type="ARBA" id="ARBA00023049"/>
    </source>
</evidence>
<keyword evidence="11" id="KW-0964">Secreted</keyword>
<proteinExistence type="inferred from homology"/>
<gene>
    <name evidence="12" type="ORF">RHO25_004334</name>
</gene>
<reference evidence="12 13" key="1">
    <citation type="submission" date="2023-09" db="EMBL/GenBank/DDBJ databases">
        <title>Complete-Gapless Cercospora beticola genome.</title>
        <authorList>
            <person name="Wyatt N.A."/>
            <person name="Spanner R.E."/>
            <person name="Bolton M.D."/>
        </authorList>
    </citation>
    <scope>NUCLEOTIDE SEQUENCE [LARGE SCALE GENOMIC DNA]</scope>
    <source>
        <strain evidence="12">Cb09-40</strain>
    </source>
</reference>
<accession>A0ABZ0NJJ9</accession>
<keyword evidence="4 11" id="KW-0165">Cleavage on pair of basic residues</keyword>
<comment type="subcellular location">
    <subcellularLocation>
        <location evidence="11">Secreted</location>
    </subcellularLocation>
</comment>
<evidence type="ECO:0000256" key="11">
    <source>
        <dbReference type="RuleBase" id="RU361126"/>
    </source>
</evidence>
<name>A0ABZ0NJJ9_CERBT</name>
<dbReference type="Gene3D" id="3.40.390.10">
    <property type="entry name" value="Collagenase (Catalytic Domain)"/>
    <property type="match status" value="1"/>
</dbReference>
<dbReference type="PANTHER" id="PTHR37016">
    <property type="match status" value="1"/>
</dbReference>
<dbReference type="Proteomes" id="UP001302367">
    <property type="component" value="Chromosome 3"/>
</dbReference>
<dbReference type="SUPFAM" id="SSF55486">
    <property type="entry name" value="Metalloproteases ('zincins'), catalytic domain"/>
    <property type="match status" value="1"/>
</dbReference>
<evidence type="ECO:0000256" key="7">
    <source>
        <dbReference type="ARBA" id="ARBA00022801"/>
    </source>
</evidence>
<evidence type="ECO:0000256" key="3">
    <source>
        <dbReference type="ARBA" id="ARBA00022670"/>
    </source>
</evidence>
<keyword evidence="6" id="KW-0732">Signal</keyword>
<keyword evidence="9 11" id="KW-0482">Metalloprotease</keyword>
<dbReference type="Gene3D" id="2.60.40.2970">
    <property type="match status" value="1"/>
</dbReference>
<dbReference type="CDD" id="cd11008">
    <property type="entry name" value="M35_deuterolysin_like"/>
    <property type="match status" value="1"/>
</dbReference>
<evidence type="ECO:0000256" key="8">
    <source>
        <dbReference type="ARBA" id="ARBA00022833"/>
    </source>
</evidence>
<dbReference type="InterPro" id="IPR001384">
    <property type="entry name" value="Peptidase_M35"/>
</dbReference>
<keyword evidence="10" id="KW-0865">Zymogen</keyword>
<comment type="function">
    <text evidence="11">Secreted metalloproteinase that allows assimilation of proteinaceous substrates. Shows high activities on basic nuclear substrates such as histone and protamine.</text>
</comment>
<comment type="similarity">
    <text evidence="2 11">Belongs to the peptidase M35 family.</text>
</comment>
<evidence type="ECO:0000256" key="1">
    <source>
        <dbReference type="ARBA" id="ARBA00001187"/>
    </source>
</evidence>
<keyword evidence="8 11" id="KW-0862">Zinc</keyword>
<dbReference type="InterPro" id="IPR050414">
    <property type="entry name" value="Fungal_M35_metalloproteases"/>
</dbReference>
<evidence type="ECO:0000256" key="5">
    <source>
        <dbReference type="ARBA" id="ARBA00022723"/>
    </source>
</evidence>
<evidence type="ECO:0000313" key="13">
    <source>
        <dbReference type="Proteomes" id="UP001302367"/>
    </source>
</evidence>
<dbReference type="GeneID" id="35426384"/>
<evidence type="ECO:0000256" key="4">
    <source>
        <dbReference type="ARBA" id="ARBA00022685"/>
    </source>
</evidence>
<dbReference type="PANTHER" id="PTHR37016:SF3">
    <property type="entry name" value="NEUTRAL PROTEASE 2-RELATED"/>
    <property type="match status" value="1"/>
</dbReference>
<evidence type="ECO:0000256" key="2">
    <source>
        <dbReference type="ARBA" id="ARBA00010279"/>
    </source>
</evidence>
<comment type="catalytic activity">
    <reaction evidence="1 11">
        <text>Preferential cleavage of bonds with hydrophobic residues in P1'. Also 3-Asn-|-Gln-4 and 8-Gly-|-Ser-9 bonds in insulin B chain.</text>
        <dbReference type="EC" id="3.4.24.39"/>
    </reaction>
</comment>
<organism evidence="12 13">
    <name type="scientific">Cercospora beticola</name>
    <name type="common">Sugarbeet leaf spot fungus</name>
    <dbReference type="NCBI Taxonomy" id="122368"/>
    <lineage>
        <taxon>Eukaryota</taxon>
        <taxon>Fungi</taxon>
        <taxon>Dikarya</taxon>
        <taxon>Ascomycota</taxon>
        <taxon>Pezizomycotina</taxon>
        <taxon>Dothideomycetes</taxon>
        <taxon>Dothideomycetidae</taxon>
        <taxon>Mycosphaerellales</taxon>
        <taxon>Mycosphaerellaceae</taxon>
        <taxon>Cercospora</taxon>
    </lineage>
</organism>
<dbReference type="InterPro" id="IPR024079">
    <property type="entry name" value="MetalloPept_cat_dom_sf"/>
</dbReference>
<protein>
    <recommendedName>
        <fullName evidence="11">Neutral protease 2</fullName>
        <ecNumber evidence="11">3.4.24.39</ecNumber>
    </recommendedName>
    <alternativeName>
        <fullName evidence="11">Deuterolysin</fullName>
    </alternativeName>
</protein>